<dbReference type="Pfam" id="PF24662">
    <property type="entry name" value="DUF7650"/>
    <property type="match status" value="1"/>
</dbReference>
<evidence type="ECO:0000256" key="4">
    <source>
        <dbReference type="ARBA" id="ARBA00023242"/>
    </source>
</evidence>
<dbReference type="EMBL" id="CP031001">
    <property type="protein sequence ID" value="QHN77423.1"/>
    <property type="molecule type" value="Genomic_DNA"/>
</dbReference>
<dbReference type="AlphaFoldDB" id="A0A6B9V7W7"/>
<keyword evidence="4" id="KW-0539">Nucleus</keyword>
<dbReference type="GO" id="GO:0003714">
    <property type="term" value="F:transcription corepressor activity"/>
    <property type="evidence" value="ECO:0007669"/>
    <property type="project" value="TreeGrafter"/>
</dbReference>
<feature type="region of interest" description="Disordered" evidence="5">
    <location>
        <begin position="762"/>
        <end position="843"/>
    </location>
</feature>
<gene>
    <name evidence="8" type="ORF">DS421_19g652580</name>
</gene>
<dbReference type="PANTHER" id="PTHR13859:SF31">
    <property type="entry name" value="ELM2 DOMAIN-CONTAINING PROTEIN"/>
    <property type="match status" value="1"/>
</dbReference>
<evidence type="ECO:0000256" key="1">
    <source>
        <dbReference type="ARBA" id="ARBA00004123"/>
    </source>
</evidence>
<keyword evidence="3" id="KW-0804">Transcription</keyword>
<evidence type="ECO:0000313" key="8">
    <source>
        <dbReference type="EMBL" id="QHN77423.1"/>
    </source>
</evidence>
<dbReference type="PANTHER" id="PTHR13859">
    <property type="entry name" value="ATROPHIN-RELATED"/>
    <property type="match status" value="1"/>
</dbReference>
<evidence type="ECO:0000256" key="3">
    <source>
        <dbReference type="ARBA" id="ARBA00023163"/>
    </source>
</evidence>
<evidence type="ECO:0000256" key="5">
    <source>
        <dbReference type="SAM" id="MobiDB-lite"/>
    </source>
</evidence>
<feature type="region of interest" description="Disordered" evidence="5">
    <location>
        <begin position="661"/>
        <end position="708"/>
    </location>
</feature>
<evidence type="ECO:0000259" key="7">
    <source>
        <dbReference type="Pfam" id="PF25826"/>
    </source>
</evidence>
<feature type="domain" description="DUF7952" evidence="7">
    <location>
        <begin position="151"/>
        <end position="281"/>
    </location>
</feature>
<dbReference type="OrthoDB" id="6147534at2759"/>
<name>A0A6B9V7W7_ARAHY</name>
<accession>A0A6B9V7W7</accession>
<dbReference type="SUPFAM" id="SSF46689">
    <property type="entry name" value="Homeodomain-like"/>
    <property type="match status" value="1"/>
</dbReference>
<feature type="compositionally biased region" description="Polar residues" evidence="5">
    <location>
        <begin position="695"/>
        <end position="708"/>
    </location>
</feature>
<dbReference type="InterPro" id="IPR056067">
    <property type="entry name" value="DUF7650"/>
</dbReference>
<dbReference type="Proteomes" id="UP000464620">
    <property type="component" value="Chromosome B09"/>
</dbReference>
<sequence>MLMESIHQDYDHLVEQTSDSPPSSPDINDIVGAPQMNPQVGLEHQVDVPSFLKEYEQLQLQMNPADSEAVHDNSLHFAIGLTIPTMWVPKEVDNGFEGLRLWHSRDNDLKKKNSIPDHGIESKPTTSVNKGGQLDESQNYMMVPGTLSNSWSDSDVKSFVLSLFIFGKNFIQIQKFLENKGMGDILSFYYGKFYKSEEYRRWTSCKNKKGRKCMQGRKFFNGWRQHELMSRLLPQVSEEFRESLQQVSKSYMEGRTSLEEYVSSLKSTVGLGMLVEAVGIGKGKEDLTRLSTEPGRNSHEFSVPNSKAWSSLEPNDIIKFLTGGFRLSKAKSNDLFWEAVWPRLLARGWHSEQPNSQGYICSKEFLVFLIPGIKKFSRRKLVKGDHYFDSVSDVLNKVVAEPNLLELEGEEAKVDSCNDEEIEKGLNEDSQSDGHRHCYLKPRASINNTNPMKFTVIGTSLLHGRKSSESRELRSIPGKPLGKIELNSAGITCNKEDKDIKKANPIKGGLDNKKYAIFTVVDTSFPCERNLSKVRELRYPLAKLEEASKIIGIKRESDGSSSDDKSSSKIEATMVVCGKKNTKNFLKGTHERDAAKPKAHGCKPDGNGNKVDKKCENPKTCLPTIKHQFCRRARSNLAAHPTKRRRLTACVKSETNRMLEKSGSFRSEKPGVSQSSCFPDANKNAGNSIGHEKNVSSVSPSAEGSANGESFRNRFLVDKVISCDKVEKCESKPQLTLDASHVRPKPEDGEIIATAEHKEQLQLQKQNDMIPEEQERPSGDVEKPQSHDSLEQQPDIIPRRQSTRNRPLTVRALESIANEFLHSKKRQKKKGAQETRKDPLSTCYRDLTGDQTMLHHQCSSPRK</sequence>
<organism evidence="8 9">
    <name type="scientific">Arachis hypogaea</name>
    <name type="common">Peanut</name>
    <dbReference type="NCBI Taxonomy" id="3818"/>
    <lineage>
        <taxon>Eukaryota</taxon>
        <taxon>Viridiplantae</taxon>
        <taxon>Streptophyta</taxon>
        <taxon>Embryophyta</taxon>
        <taxon>Tracheophyta</taxon>
        <taxon>Spermatophyta</taxon>
        <taxon>Magnoliopsida</taxon>
        <taxon>eudicotyledons</taxon>
        <taxon>Gunneridae</taxon>
        <taxon>Pentapetalae</taxon>
        <taxon>rosids</taxon>
        <taxon>fabids</taxon>
        <taxon>Fabales</taxon>
        <taxon>Fabaceae</taxon>
        <taxon>Papilionoideae</taxon>
        <taxon>50 kb inversion clade</taxon>
        <taxon>dalbergioids sensu lato</taxon>
        <taxon>Dalbergieae</taxon>
        <taxon>Pterocarpus clade</taxon>
        <taxon>Arachis</taxon>
    </lineage>
</organism>
<proteinExistence type="predicted"/>
<evidence type="ECO:0000256" key="2">
    <source>
        <dbReference type="ARBA" id="ARBA00023015"/>
    </source>
</evidence>
<dbReference type="InterPro" id="IPR057712">
    <property type="entry name" value="DUF7952"/>
</dbReference>
<evidence type="ECO:0008006" key="10">
    <source>
        <dbReference type="Google" id="ProtNLM"/>
    </source>
</evidence>
<feature type="region of interest" description="Disordered" evidence="5">
    <location>
        <begin position="112"/>
        <end position="131"/>
    </location>
</feature>
<comment type="subcellular location">
    <subcellularLocation>
        <location evidence="1">Nucleus</location>
    </subcellularLocation>
</comment>
<dbReference type="FunFam" id="1.10.10.60:FF:000374">
    <property type="entry name" value="Arginine-glutamic acid dipeptide repeat protein"/>
    <property type="match status" value="1"/>
</dbReference>
<dbReference type="InterPro" id="IPR009057">
    <property type="entry name" value="Homeodomain-like_sf"/>
</dbReference>
<keyword evidence="2" id="KW-0805">Transcription regulation</keyword>
<feature type="compositionally biased region" description="Basic and acidic residues" evidence="5">
    <location>
        <begin position="112"/>
        <end position="121"/>
    </location>
</feature>
<feature type="domain" description="DUF7650" evidence="6">
    <location>
        <begin position="315"/>
        <end position="402"/>
    </location>
</feature>
<protein>
    <recommendedName>
        <fullName evidence="10">SANT domain-containing protein</fullName>
    </recommendedName>
</protein>
<evidence type="ECO:0000259" key="6">
    <source>
        <dbReference type="Pfam" id="PF24662"/>
    </source>
</evidence>
<evidence type="ECO:0000313" key="9">
    <source>
        <dbReference type="Proteomes" id="UP000464620"/>
    </source>
</evidence>
<dbReference type="Pfam" id="PF25826">
    <property type="entry name" value="DUF7952"/>
    <property type="match status" value="1"/>
</dbReference>
<reference evidence="8 9" key="1">
    <citation type="submission" date="2020-01" db="EMBL/GenBank/DDBJ databases">
        <title>Genome sequence of Arachis hypogaea, cultivar Shitouqi.</title>
        <authorList>
            <person name="Zhuang W."/>
            <person name="Chen H."/>
            <person name="Varshney R."/>
            <person name="Wang D."/>
            <person name="Ming R."/>
        </authorList>
    </citation>
    <scope>NUCLEOTIDE SEQUENCE [LARGE SCALE GENOMIC DNA]</scope>
    <source>
        <tissue evidence="8">Young leaf</tissue>
    </source>
</reference>
<dbReference type="GO" id="GO:0005634">
    <property type="term" value="C:nucleus"/>
    <property type="evidence" value="ECO:0007669"/>
    <property type="project" value="UniProtKB-SubCell"/>
</dbReference>
<feature type="compositionally biased region" description="Basic and acidic residues" evidence="5">
    <location>
        <begin position="773"/>
        <end position="790"/>
    </location>
</feature>
<dbReference type="Gene3D" id="1.10.10.60">
    <property type="entry name" value="Homeodomain-like"/>
    <property type="match status" value="1"/>
</dbReference>